<comment type="subunit">
    <text evidence="4">Homodimer.</text>
</comment>
<feature type="site" description="Participates in a stacking interaction with the thymidine ring of dTDP-4-oxo-6-deoxyglucose" evidence="3">
    <location>
        <position position="137"/>
    </location>
</feature>
<dbReference type="Proteomes" id="UP000192050">
    <property type="component" value="Chromosome"/>
</dbReference>
<dbReference type="InterPro" id="IPR000888">
    <property type="entry name" value="RmlC-like"/>
</dbReference>
<dbReference type="KEGG" id="fai:FAD_0873"/>
<evidence type="ECO:0000256" key="2">
    <source>
        <dbReference type="PIRSR" id="PIRSR600888-2"/>
    </source>
</evidence>
<dbReference type="CDD" id="cd00438">
    <property type="entry name" value="cupin_RmlC"/>
    <property type="match status" value="1"/>
</dbReference>
<keyword evidence="4" id="KW-0413">Isomerase</keyword>
<feature type="binding site" evidence="2">
    <location>
        <position position="142"/>
    </location>
    <ligand>
        <name>substrate</name>
    </ligand>
</feature>
<dbReference type="PANTHER" id="PTHR21047">
    <property type="entry name" value="DTDP-6-DEOXY-D-GLUCOSE-3,5 EPIMERASE"/>
    <property type="match status" value="1"/>
</dbReference>
<protein>
    <recommendedName>
        <fullName evidence="4">dTDP-4-dehydrorhamnose 3,5-epimerase</fullName>
        <ecNumber evidence="4">5.1.3.13</ecNumber>
    </recommendedName>
    <alternativeName>
        <fullName evidence="4">Thymidine diphospho-4-keto-rhamnose 3,5-epimerase</fullName>
    </alternativeName>
</protein>
<dbReference type="GO" id="GO:0000271">
    <property type="term" value="P:polysaccharide biosynthetic process"/>
    <property type="evidence" value="ECO:0007669"/>
    <property type="project" value="TreeGrafter"/>
</dbReference>
<feature type="binding site" evidence="2">
    <location>
        <begin position="49"/>
        <end position="51"/>
    </location>
    <ligand>
        <name>substrate</name>
    </ligand>
</feature>
<proteinExistence type="inferred from homology"/>
<comment type="pathway">
    <text evidence="4">Carbohydrate biosynthesis; dTDP-L-rhamnose biosynthesis.</text>
</comment>
<comment type="similarity">
    <text evidence="4">Belongs to the dTDP-4-dehydrorhamnose 3,5-epimerase family.</text>
</comment>
<dbReference type="GeneID" id="31676377"/>
<dbReference type="InterPro" id="IPR014710">
    <property type="entry name" value="RmlC-like_jellyroll"/>
</dbReference>
<reference evidence="5 6" key="1">
    <citation type="submission" date="2011-10" db="EMBL/GenBank/DDBJ databases">
        <title>Metabolic and evolutionary patterns in the extreme acidophile Ferroplasma acidiphilum.</title>
        <authorList>
            <person name="Golyshina O.V."/>
            <person name="Kozyavkin S.A."/>
            <person name="Tatusov R.L."/>
            <person name="Slesarev A.I."/>
            <person name="Golyshin P.N."/>
        </authorList>
    </citation>
    <scope>NUCLEOTIDE SEQUENCE [LARGE SCALE GENOMIC DNA]</scope>
    <source>
        <strain evidence="6">Y</strain>
    </source>
</reference>
<dbReference type="OrthoDB" id="2990at2157"/>
<sequence length="179" mass="20716">MPFEITSDPLIKDVKIVNSKKFEDNRGFFEEVYREKILKDLNIQNKFAQVNLSFSKKNVFRGFHFQLNPAPQGKLITVVSGKIIDYGINLRKSSKSFKSHVEYEITTGKMIYIPEGFAHGFLALEDSYVLYLTTNEFNQSLDSGIRYDDKELNISLPDNIIISEKDKKLKYLNELALDF</sequence>
<feature type="binding site" evidence="2">
    <location>
        <position position="165"/>
    </location>
    <ligand>
        <name>substrate</name>
    </ligand>
</feature>
<dbReference type="EC" id="5.1.3.13" evidence="4"/>
<dbReference type="GO" id="GO:0005829">
    <property type="term" value="C:cytosol"/>
    <property type="evidence" value="ECO:0007669"/>
    <property type="project" value="TreeGrafter"/>
</dbReference>
<dbReference type="GO" id="GO:0019305">
    <property type="term" value="P:dTDP-rhamnose biosynthetic process"/>
    <property type="evidence" value="ECO:0007669"/>
    <property type="project" value="UniProtKB-UniRule"/>
</dbReference>
<accession>A0A1V0N3V5</accession>
<evidence type="ECO:0000256" key="1">
    <source>
        <dbReference type="PIRSR" id="PIRSR600888-1"/>
    </source>
</evidence>
<feature type="binding site" evidence="2">
    <location>
        <position position="26"/>
    </location>
    <ligand>
        <name>substrate</name>
    </ligand>
</feature>
<comment type="catalytic activity">
    <reaction evidence="4">
        <text>dTDP-4-dehydro-6-deoxy-alpha-D-glucose = dTDP-4-dehydro-beta-L-rhamnose</text>
        <dbReference type="Rhea" id="RHEA:16969"/>
        <dbReference type="ChEBI" id="CHEBI:57649"/>
        <dbReference type="ChEBI" id="CHEBI:62830"/>
        <dbReference type="EC" id="5.1.3.13"/>
    </reaction>
</comment>
<evidence type="ECO:0000256" key="3">
    <source>
        <dbReference type="PIRSR" id="PIRSR600888-3"/>
    </source>
</evidence>
<organism evidence="5 6">
    <name type="scientific">Ferroplasma acidiphilum</name>
    <dbReference type="NCBI Taxonomy" id="74969"/>
    <lineage>
        <taxon>Archaea</taxon>
        <taxon>Methanobacteriati</taxon>
        <taxon>Thermoplasmatota</taxon>
        <taxon>Thermoplasmata</taxon>
        <taxon>Thermoplasmatales</taxon>
        <taxon>Ferroplasmaceae</taxon>
        <taxon>Ferroplasma</taxon>
    </lineage>
</organism>
<dbReference type="PANTHER" id="PTHR21047:SF2">
    <property type="entry name" value="THYMIDINE DIPHOSPHO-4-KETO-RHAMNOSE 3,5-EPIMERASE"/>
    <property type="match status" value="1"/>
</dbReference>
<feature type="active site" description="Proton donor" evidence="1">
    <location>
        <position position="131"/>
    </location>
</feature>
<comment type="function">
    <text evidence="4">Catalyzes the epimerization of the C3' and C5'positions of dTDP-6-deoxy-D-xylo-4-hexulose, forming dTDP-6-deoxy-L-lyxo-4-hexulose.</text>
</comment>
<dbReference type="Pfam" id="PF00908">
    <property type="entry name" value="dTDP_sugar_isom"/>
    <property type="match status" value="1"/>
</dbReference>
<dbReference type="UniPathway" id="UPA00124"/>
<keyword evidence="6" id="KW-1185">Reference proteome</keyword>
<dbReference type="AlphaFoldDB" id="A0A1V0N3V5"/>
<dbReference type="STRING" id="74969.FAD_0873"/>
<evidence type="ECO:0000313" key="6">
    <source>
        <dbReference type="Proteomes" id="UP000192050"/>
    </source>
</evidence>
<feature type="binding site" evidence="2">
    <location>
        <position position="119"/>
    </location>
    <ligand>
        <name>substrate</name>
    </ligand>
</feature>
<dbReference type="SUPFAM" id="SSF51182">
    <property type="entry name" value="RmlC-like cupins"/>
    <property type="match status" value="1"/>
</dbReference>
<name>A0A1V0N3V5_9ARCH</name>
<evidence type="ECO:0000256" key="4">
    <source>
        <dbReference type="RuleBase" id="RU364069"/>
    </source>
</evidence>
<dbReference type="RefSeq" id="WP_081142103.1">
    <property type="nucleotide sequence ID" value="NZ_CP015363.1"/>
</dbReference>
<dbReference type="GO" id="GO:0008830">
    <property type="term" value="F:dTDP-4-dehydrorhamnose 3,5-epimerase activity"/>
    <property type="evidence" value="ECO:0007669"/>
    <property type="project" value="UniProtKB-UniRule"/>
</dbReference>
<dbReference type="Gene3D" id="2.60.120.10">
    <property type="entry name" value="Jelly Rolls"/>
    <property type="match status" value="1"/>
</dbReference>
<dbReference type="EMBL" id="CP015363">
    <property type="protein sequence ID" value="ARD84767.1"/>
    <property type="molecule type" value="Genomic_DNA"/>
</dbReference>
<dbReference type="InterPro" id="IPR011051">
    <property type="entry name" value="RmlC_Cupin_sf"/>
</dbReference>
<feature type="binding site" evidence="2">
    <location>
        <position position="61"/>
    </location>
    <ligand>
        <name>substrate</name>
    </ligand>
</feature>
<dbReference type="NCBIfam" id="TIGR01221">
    <property type="entry name" value="rmlC"/>
    <property type="match status" value="1"/>
</dbReference>
<feature type="binding site" evidence="2">
    <location>
        <position position="74"/>
    </location>
    <ligand>
        <name>substrate</name>
    </ligand>
</feature>
<gene>
    <name evidence="5" type="ORF">FAD_0873</name>
</gene>
<feature type="binding site" evidence="2">
    <location>
        <position position="31"/>
    </location>
    <ligand>
        <name>substrate</name>
    </ligand>
</feature>
<evidence type="ECO:0000313" key="5">
    <source>
        <dbReference type="EMBL" id="ARD84767.1"/>
    </source>
</evidence>
<feature type="active site" description="Proton acceptor" evidence="1">
    <location>
        <position position="64"/>
    </location>
</feature>